<reference evidence="3 4" key="1">
    <citation type="journal article" date="2020" name="J. Phycol.">
        <title>Comparative genome analysis reveals Cyanidiococcus gen. nov., a new extremophilic red algal genus sister to Cyanidioschyzon (Cyanidioschyzonaceae, Rhodophyta).</title>
        <authorList>
            <person name="Liu S.-L."/>
            <person name="Chiang Y.-R."/>
            <person name="Yoon H.S."/>
            <person name="Fu H.-Y."/>
        </authorList>
    </citation>
    <scope>NUCLEOTIDE SEQUENCE [LARGE SCALE GENOMIC DNA]</scope>
    <source>
        <strain evidence="3 4">THAL066</strain>
    </source>
</reference>
<feature type="region of interest" description="Disordered" evidence="1">
    <location>
        <begin position="210"/>
        <end position="260"/>
    </location>
</feature>
<dbReference type="InterPro" id="IPR016135">
    <property type="entry name" value="UBQ-conjugating_enzyme/RWD"/>
</dbReference>
<evidence type="ECO:0000259" key="2">
    <source>
        <dbReference type="PROSITE" id="PS50908"/>
    </source>
</evidence>
<dbReference type="InterPro" id="IPR006575">
    <property type="entry name" value="RWD_dom"/>
</dbReference>
<name>A0A7J7IJT4_9RHOD</name>
<evidence type="ECO:0000313" key="4">
    <source>
        <dbReference type="Proteomes" id="UP000530660"/>
    </source>
</evidence>
<evidence type="ECO:0000256" key="1">
    <source>
        <dbReference type="SAM" id="MobiDB-lite"/>
    </source>
</evidence>
<sequence>MAFTGQEARAEELEALQAIYGSELRILGQDEDLHFEVDVRALDTTESNAGALFVCLKFHLPRGYPTGGWRTRARVGVSQGPATADLWSLGAEDLEILRRQIQSRCEEASKARTAVCYEVVELARSFLLERLRTNDRSSRTTPIRPLHEAMMEREQQSLRERALMEREEEEHSRERRQALQHRMEEAEKLQMLEALAAEERLGRKLDYQRIAESSGQDQRTCSRTLERRWRPNHGRLAPHGRSWRHCERQSTSSRKAISSH</sequence>
<feature type="compositionally biased region" description="Polar residues" evidence="1">
    <location>
        <begin position="211"/>
        <end position="223"/>
    </location>
</feature>
<dbReference type="Proteomes" id="UP000530660">
    <property type="component" value="Unassembled WGS sequence"/>
</dbReference>
<dbReference type="PROSITE" id="PS50908">
    <property type="entry name" value="RWD"/>
    <property type="match status" value="1"/>
</dbReference>
<keyword evidence="4" id="KW-1185">Reference proteome</keyword>
<comment type="caution">
    <text evidence="3">The sequence shown here is derived from an EMBL/GenBank/DDBJ whole genome shotgun (WGS) entry which is preliminary data.</text>
</comment>
<gene>
    <name evidence="3" type="ORF">F1559_003335</name>
</gene>
<dbReference type="SUPFAM" id="SSF54495">
    <property type="entry name" value="UBC-like"/>
    <property type="match status" value="1"/>
</dbReference>
<dbReference type="EMBL" id="VWRR01000009">
    <property type="protein sequence ID" value="KAF6002777.1"/>
    <property type="molecule type" value="Genomic_DNA"/>
</dbReference>
<dbReference type="Pfam" id="PF05773">
    <property type="entry name" value="RWD"/>
    <property type="match status" value="1"/>
</dbReference>
<evidence type="ECO:0000313" key="3">
    <source>
        <dbReference type="EMBL" id="KAF6002777.1"/>
    </source>
</evidence>
<organism evidence="3 4">
    <name type="scientific">Cyanidiococcus yangmingshanensis</name>
    <dbReference type="NCBI Taxonomy" id="2690220"/>
    <lineage>
        <taxon>Eukaryota</taxon>
        <taxon>Rhodophyta</taxon>
        <taxon>Bangiophyceae</taxon>
        <taxon>Cyanidiales</taxon>
        <taxon>Cyanidiaceae</taxon>
        <taxon>Cyanidiococcus</taxon>
    </lineage>
</organism>
<feature type="compositionally biased region" description="Basic residues" evidence="1">
    <location>
        <begin position="230"/>
        <end position="243"/>
    </location>
</feature>
<feature type="region of interest" description="Disordered" evidence="1">
    <location>
        <begin position="153"/>
        <end position="182"/>
    </location>
</feature>
<dbReference type="SMART" id="SM00591">
    <property type="entry name" value="RWD"/>
    <property type="match status" value="1"/>
</dbReference>
<dbReference type="Gene3D" id="3.10.110.10">
    <property type="entry name" value="Ubiquitin Conjugating Enzyme"/>
    <property type="match status" value="1"/>
</dbReference>
<proteinExistence type="predicted"/>
<dbReference type="AlphaFoldDB" id="A0A7J7IJT4"/>
<feature type="compositionally biased region" description="Polar residues" evidence="1">
    <location>
        <begin position="249"/>
        <end position="260"/>
    </location>
</feature>
<accession>A0A7J7IJT4</accession>
<protein>
    <recommendedName>
        <fullName evidence="2">RWD domain-containing protein</fullName>
    </recommendedName>
</protein>
<feature type="domain" description="RWD" evidence="2">
    <location>
        <begin position="11"/>
        <end position="130"/>
    </location>
</feature>